<keyword evidence="4" id="KW-1185">Reference proteome</keyword>
<gene>
    <name evidence="3" type="ORF">CkaCkLH20_04303</name>
</gene>
<keyword evidence="1" id="KW-0175">Coiled coil</keyword>
<evidence type="ECO:0000313" key="3">
    <source>
        <dbReference type="EMBL" id="KAF9878265.1"/>
    </source>
</evidence>
<evidence type="ECO:0000256" key="1">
    <source>
        <dbReference type="SAM" id="Coils"/>
    </source>
</evidence>
<organism evidence="3 4">
    <name type="scientific">Colletotrichum karsti</name>
    <dbReference type="NCBI Taxonomy" id="1095194"/>
    <lineage>
        <taxon>Eukaryota</taxon>
        <taxon>Fungi</taxon>
        <taxon>Dikarya</taxon>
        <taxon>Ascomycota</taxon>
        <taxon>Pezizomycotina</taxon>
        <taxon>Sordariomycetes</taxon>
        <taxon>Hypocreomycetidae</taxon>
        <taxon>Glomerellales</taxon>
        <taxon>Glomerellaceae</taxon>
        <taxon>Colletotrichum</taxon>
        <taxon>Colletotrichum boninense species complex</taxon>
    </lineage>
</organism>
<evidence type="ECO:0000313" key="4">
    <source>
        <dbReference type="Proteomes" id="UP000781932"/>
    </source>
</evidence>
<dbReference type="Proteomes" id="UP000781932">
    <property type="component" value="Unassembled WGS sequence"/>
</dbReference>
<sequence>MHENNDQQLRQTQISPDRTLSSRQSSTTGYEEMERLDTTRPTSRGRRLLNLFGKFSKELKSLAVDDENLEVDNLRLRNKLNQQDTSLRKQEEALAEASKTARDHERKLTEAQQSHAEHIRELQREISILKEQVYELEKEKASSRAVANSTKVSDTVILDIWKRMAYNIRSLANTVLTRCPEEEEMLLDYRYNNETALQTTPAEYKLLADENTRSAIVECYIWRSICCGVFGSGHQREQAGAWGGIAGNTLQALCRILLRKHSHQKQLLSSRIKLMESTWG</sequence>
<protein>
    <submittedName>
        <fullName evidence="3">Uncharacterized protein</fullName>
    </submittedName>
</protein>
<reference evidence="3" key="1">
    <citation type="submission" date="2020-03" db="EMBL/GenBank/DDBJ databases">
        <authorList>
            <person name="He L."/>
        </authorList>
    </citation>
    <scope>NUCLEOTIDE SEQUENCE</scope>
    <source>
        <strain evidence="3">CkLH20</strain>
    </source>
</reference>
<feature type="region of interest" description="Disordered" evidence="2">
    <location>
        <begin position="1"/>
        <end position="42"/>
    </location>
</feature>
<feature type="compositionally biased region" description="Polar residues" evidence="2">
    <location>
        <begin position="1"/>
        <end position="29"/>
    </location>
</feature>
<dbReference type="EMBL" id="JAATWM020000011">
    <property type="protein sequence ID" value="KAF9878265.1"/>
    <property type="molecule type" value="Genomic_DNA"/>
</dbReference>
<comment type="caution">
    <text evidence="3">The sequence shown here is derived from an EMBL/GenBank/DDBJ whole genome shotgun (WGS) entry which is preliminary data.</text>
</comment>
<feature type="coiled-coil region" evidence="1">
    <location>
        <begin position="73"/>
        <end position="139"/>
    </location>
</feature>
<accession>A0A9P6LMD2</accession>
<dbReference type="OrthoDB" id="4847712at2759"/>
<dbReference type="RefSeq" id="XP_038747726.1">
    <property type="nucleotide sequence ID" value="XM_038887022.1"/>
</dbReference>
<name>A0A9P6LMD2_9PEZI</name>
<evidence type="ECO:0000256" key="2">
    <source>
        <dbReference type="SAM" id="MobiDB-lite"/>
    </source>
</evidence>
<dbReference type="AlphaFoldDB" id="A0A9P6LMD2"/>
<proteinExistence type="predicted"/>
<dbReference type="GeneID" id="62160096"/>
<reference evidence="3" key="2">
    <citation type="submission" date="2020-11" db="EMBL/GenBank/DDBJ databases">
        <title>Whole genome sequencing of Colletotrichum sp.</title>
        <authorList>
            <person name="Li H."/>
        </authorList>
    </citation>
    <scope>NUCLEOTIDE SEQUENCE</scope>
    <source>
        <strain evidence="3">CkLH20</strain>
    </source>
</reference>